<dbReference type="Proteomes" id="UP000887579">
    <property type="component" value="Unplaced"/>
</dbReference>
<reference evidence="2" key="1">
    <citation type="submission" date="2022-11" db="UniProtKB">
        <authorList>
            <consortium name="WormBaseParasite"/>
        </authorList>
    </citation>
    <scope>IDENTIFICATION</scope>
</reference>
<name>A0AC34G8R6_9BILA</name>
<evidence type="ECO:0000313" key="2">
    <source>
        <dbReference type="WBParaSite" id="ES5_v2.g26082.t1"/>
    </source>
</evidence>
<organism evidence="1 2">
    <name type="scientific">Panagrolaimus sp. ES5</name>
    <dbReference type="NCBI Taxonomy" id="591445"/>
    <lineage>
        <taxon>Eukaryota</taxon>
        <taxon>Metazoa</taxon>
        <taxon>Ecdysozoa</taxon>
        <taxon>Nematoda</taxon>
        <taxon>Chromadorea</taxon>
        <taxon>Rhabditida</taxon>
        <taxon>Tylenchina</taxon>
        <taxon>Panagrolaimomorpha</taxon>
        <taxon>Panagrolaimoidea</taxon>
        <taxon>Panagrolaimidae</taxon>
        <taxon>Panagrolaimus</taxon>
    </lineage>
</organism>
<protein>
    <submittedName>
        <fullName evidence="2">Uncharacterized protein</fullName>
    </submittedName>
</protein>
<proteinExistence type="predicted"/>
<sequence>MSSSILSTISEIQKTPVSNTHKIENPALHDYKIVYDECRRKLYINAKVYSDSLDNGSDITQQGISFSEKFGDAARDSPQQYIHKKLGGDGLFRNVFPLNNKMDISSWLNAQDCIYNHIKEGTNRYAHLQYGMRYDSDDEENFMRPFEIYYFYVLYENDNTFGEALEGVIENWT</sequence>
<accession>A0AC34G8R6</accession>
<dbReference type="WBParaSite" id="ES5_v2.g26082.t1">
    <property type="protein sequence ID" value="ES5_v2.g26082.t1"/>
    <property type="gene ID" value="ES5_v2.g26082"/>
</dbReference>
<evidence type="ECO:0000313" key="1">
    <source>
        <dbReference type="Proteomes" id="UP000887579"/>
    </source>
</evidence>